<evidence type="ECO:0000313" key="2">
    <source>
        <dbReference type="EMBL" id="MFH8544152.1"/>
    </source>
</evidence>
<organism evidence="2 3">
    <name type="scientific">Streptomyces longisporoflavus</name>
    <dbReference type="NCBI Taxonomy" id="28044"/>
    <lineage>
        <taxon>Bacteria</taxon>
        <taxon>Bacillati</taxon>
        <taxon>Actinomycetota</taxon>
        <taxon>Actinomycetes</taxon>
        <taxon>Kitasatosporales</taxon>
        <taxon>Streptomycetaceae</taxon>
        <taxon>Streptomyces</taxon>
    </lineage>
</organism>
<dbReference type="EMBL" id="JBIRGQ010000001">
    <property type="protein sequence ID" value="MFH8544152.1"/>
    <property type="molecule type" value="Genomic_DNA"/>
</dbReference>
<proteinExistence type="predicted"/>
<keyword evidence="1" id="KW-0812">Transmembrane</keyword>
<comment type="caution">
    <text evidence="2">The sequence shown here is derived from an EMBL/GenBank/DDBJ whole genome shotgun (WGS) entry which is preliminary data.</text>
</comment>
<protein>
    <submittedName>
        <fullName evidence="2">ABC transporter permease</fullName>
    </submittedName>
</protein>
<keyword evidence="3" id="KW-1185">Reference proteome</keyword>
<sequence length="268" mass="27591">MNAAAEIAGRHVSGRGVPRAFRGPFTGAVASEWTKLWSVRAPYICLLAGLGATGLFTFYFGSIASINDHPAQPVGNAAASSTLLGQFVVVILATLAVTGEYTTTSVRTTLLWVPVRHRVQLAKALVAAVVTFVAGVVFAVLGMAVAWGPFGGHATFDAAEAAATALAVGLYYALVAVLTVGAAFAARHAAGALAALFLLLWALPSTLVGLGGPVLVAINDWLPQAAGEHLMRHNAEAPYPPGVAILVLLAWTLAGHLAGRAVLRLRDA</sequence>
<feature type="transmembrane region" description="Helical" evidence="1">
    <location>
        <begin position="238"/>
        <end position="258"/>
    </location>
</feature>
<dbReference type="Pfam" id="PF12730">
    <property type="entry name" value="ABC2_membrane_4"/>
    <property type="match status" value="1"/>
</dbReference>
<reference evidence="2 3" key="1">
    <citation type="submission" date="2024-10" db="EMBL/GenBank/DDBJ databases">
        <title>The Natural Products Discovery Center: Release of the First 8490 Sequenced Strains for Exploring Actinobacteria Biosynthetic Diversity.</title>
        <authorList>
            <person name="Kalkreuter E."/>
            <person name="Kautsar S.A."/>
            <person name="Yang D."/>
            <person name="Bader C.D."/>
            <person name="Teijaro C.N."/>
            <person name="Fluegel L."/>
            <person name="Davis C.M."/>
            <person name="Simpson J.R."/>
            <person name="Lauterbach L."/>
            <person name="Steele A.D."/>
            <person name="Gui C."/>
            <person name="Meng S."/>
            <person name="Li G."/>
            <person name="Viehrig K."/>
            <person name="Ye F."/>
            <person name="Su P."/>
            <person name="Kiefer A.F."/>
            <person name="Nichols A."/>
            <person name="Cepeda A.J."/>
            <person name="Yan W."/>
            <person name="Fan B."/>
            <person name="Jiang Y."/>
            <person name="Adhikari A."/>
            <person name="Zheng C.-J."/>
            <person name="Schuster L."/>
            <person name="Cowan T.M."/>
            <person name="Smanski M.J."/>
            <person name="Chevrette M.G."/>
            <person name="De Carvalho L.P.S."/>
            <person name="Shen B."/>
        </authorList>
    </citation>
    <scope>NUCLEOTIDE SEQUENCE [LARGE SCALE GENOMIC DNA]</scope>
    <source>
        <strain evidence="2 3">NPDC017990</strain>
    </source>
</reference>
<feature type="transmembrane region" description="Helical" evidence="1">
    <location>
        <begin position="43"/>
        <end position="63"/>
    </location>
</feature>
<name>A0ABW7QGR3_9ACTN</name>
<evidence type="ECO:0000256" key="1">
    <source>
        <dbReference type="SAM" id="Phobius"/>
    </source>
</evidence>
<feature type="transmembrane region" description="Helical" evidence="1">
    <location>
        <begin position="193"/>
        <end position="218"/>
    </location>
</feature>
<accession>A0ABW7QGR3</accession>
<keyword evidence="1" id="KW-0472">Membrane</keyword>
<dbReference type="Proteomes" id="UP001610818">
    <property type="component" value="Unassembled WGS sequence"/>
</dbReference>
<gene>
    <name evidence="2" type="ORF">ACH4F9_03960</name>
</gene>
<feature type="transmembrane region" description="Helical" evidence="1">
    <location>
        <begin position="162"/>
        <end position="186"/>
    </location>
</feature>
<feature type="transmembrane region" description="Helical" evidence="1">
    <location>
        <begin position="124"/>
        <end position="150"/>
    </location>
</feature>
<feature type="transmembrane region" description="Helical" evidence="1">
    <location>
        <begin position="83"/>
        <end position="103"/>
    </location>
</feature>
<evidence type="ECO:0000313" key="3">
    <source>
        <dbReference type="Proteomes" id="UP001610818"/>
    </source>
</evidence>
<dbReference type="RefSeq" id="WP_397707550.1">
    <property type="nucleotide sequence ID" value="NZ_JBIRGN010000001.1"/>
</dbReference>
<keyword evidence="1" id="KW-1133">Transmembrane helix</keyword>